<dbReference type="AlphaFoldDB" id="E0SP93"/>
<evidence type="ECO:0000256" key="1">
    <source>
        <dbReference type="SAM" id="Phobius"/>
    </source>
</evidence>
<keyword evidence="1" id="KW-1133">Transmembrane helix</keyword>
<dbReference type="KEGG" id="iag:Igag_1214"/>
<proteinExistence type="predicted"/>
<evidence type="ECO:0000313" key="3">
    <source>
        <dbReference type="Proteomes" id="UP000001304"/>
    </source>
</evidence>
<dbReference type="STRING" id="583356.Igag_1214"/>
<keyword evidence="1" id="KW-0472">Membrane</keyword>
<gene>
    <name evidence="2" type="ordered locus">Igag_1214</name>
</gene>
<dbReference type="EMBL" id="CP002098">
    <property type="protein sequence ID" value="ADM28020.1"/>
    <property type="molecule type" value="Genomic_DNA"/>
</dbReference>
<keyword evidence="3" id="KW-1185">Reference proteome</keyword>
<sequence>MKTICSNRFNLFRTIVLMQLYLILGMCILIIPFYVASILFSSLEPAILLLIILLIFLSATYIYYFVTKTIIMKFIINKRKRSHINDA</sequence>
<feature type="transmembrane region" description="Helical" evidence="1">
    <location>
        <begin position="20"/>
        <end position="40"/>
    </location>
</feature>
<dbReference type="HOGENOM" id="CLU_2475952_0_0_2"/>
<name>E0SP93_IGNAA</name>
<keyword evidence="1" id="KW-0812">Transmembrane</keyword>
<protein>
    <submittedName>
        <fullName evidence="2">Uncharacterized protein</fullName>
    </submittedName>
</protein>
<dbReference type="BioCyc" id="IAGG583356:GHAH-1191-MONOMER"/>
<accession>E0SP93</accession>
<organism evidence="2 3">
    <name type="scientific">Ignisphaera aggregans (strain DSM 17230 / JCM 13409 / AQ1.S1)</name>
    <dbReference type="NCBI Taxonomy" id="583356"/>
    <lineage>
        <taxon>Archaea</taxon>
        <taxon>Thermoproteota</taxon>
        <taxon>Thermoprotei</taxon>
        <taxon>Desulfurococcales</taxon>
        <taxon>Desulfurococcaceae</taxon>
        <taxon>Ignisphaera</taxon>
    </lineage>
</organism>
<reference evidence="2 3" key="1">
    <citation type="journal article" date="2010" name="Stand. Genomic Sci.">
        <title>Complete genome sequence of Ignisphaera aggregans type strain (AQ1.S1).</title>
        <authorList>
            <person name="Goker M."/>
            <person name="Held B."/>
            <person name="Lapidus A."/>
            <person name="Nolan M."/>
            <person name="Spring S."/>
            <person name="Yasawong M."/>
            <person name="Lucas S."/>
            <person name="Glavina Del Rio T."/>
            <person name="Tice H."/>
            <person name="Cheng J.F."/>
            <person name="Goodwin L."/>
            <person name="Tapia R."/>
            <person name="Pitluck S."/>
            <person name="Liolios K."/>
            <person name="Ivanova N."/>
            <person name="Mavromatis K."/>
            <person name="Mikhailova N."/>
            <person name="Pati A."/>
            <person name="Chen A."/>
            <person name="Palaniappan K."/>
            <person name="Brambilla E."/>
            <person name="Land M."/>
            <person name="Hauser L."/>
            <person name="Chang Y.J."/>
            <person name="Jeffries C.D."/>
            <person name="Brettin T."/>
            <person name="Detter J.C."/>
            <person name="Han C."/>
            <person name="Rohde M."/>
            <person name="Sikorski J."/>
            <person name="Woyke T."/>
            <person name="Bristow J."/>
            <person name="Eisen J.A."/>
            <person name="Markowitz V."/>
            <person name="Hugenholtz P."/>
            <person name="Kyrpides N.C."/>
            <person name="Klenk H.P."/>
        </authorList>
    </citation>
    <scope>NUCLEOTIDE SEQUENCE [LARGE SCALE GENOMIC DNA]</scope>
    <source>
        <strain evidence="3">DSM 17230 / JCM 13409 / AQ1.S1</strain>
    </source>
</reference>
<feature type="transmembrane region" description="Helical" evidence="1">
    <location>
        <begin position="46"/>
        <end position="66"/>
    </location>
</feature>
<evidence type="ECO:0000313" key="2">
    <source>
        <dbReference type="EMBL" id="ADM28020.1"/>
    </source>
</evidence>
<dbReference type="Proteomes" id="UP000001304">
    <property type="component" value="Chromosome"/>
</dbReference>